<dbReference type="InterPro" id="IPR001647">
    <property type="entry name" value="HTH_TetR"/>
</dbReference>
<dbReference type="AlphaFoldDB" id="A0A366DVM1"/>
<evidence type="ECO:0000313" key="7">
    <source>
        <dbReference type="Proteomes" id="UP000252586"/>
    </source>
</evidence>
<reference evidence="6 7" key="1">
    <citation type="submission" date="2018-06" db="EMBL/GenBank/DDBJ databases">
        <title>Genomic Encyclopedia of Type Strains, Phase IV (KMG-IV): sequencing the most valuable type-strain genomes for metagenomic binning, comparative biology and taxonomic classification.</title>
        <authorList>
            <person name="Goeker M."/>
        </authorList>
    </citation>
    <scope>NUCLEOTIDE SEQUENCE [LARGE SCALE GENOMIC DNA]</scope>
    <source>
        <strain evidence="6 7">DSM 44599</strain>
    </source>
</reference>
<dbReference type="Gene3D" id="1.10.357.10">
    <property type="entry name" value="Tetracycline Repressor, domain 2"/>
    <property type="match status" value="1"/>
</dbReference>
<protein>
    <submittedName>
        <fullName evidence="6">TetR family transcriptional regulator</fullName>
    </submittedName>
</protein>
<dbReference type="Proteomes" id="UP000252586">
    <property type="component" value="Unassembled WGS sequence"/>
</dbReference>
<feature type="DNA-binding region" description="H-T-H motif" evidence="4">
    <location>
        <begin position="40"/>
        <end position="59"/>
    </location>
</feature>
<comment type="caution">
    <text evidence="6">The sequence shown here is derived from an EMBL/GenBank/DDBJ whole genome shotgun (WGS) entry which is preliminary data.</text>
</comment>
<dbReference type="STRING" id="1210090.GCA_001613185_00051"/>
<evidence type="ECO:0000259" key="5">
    <source>
        <dbReference type="PROSITE" id="PS50977"/>
    </source>
</evidence>
<dbReference type="RefSeq" id="WP_067501278.1">
    <property type="nucleotide sequence ID" value="NZ_CP107943.1"/>
</dbReference>
<dbReference type="InterPro" id="IPR050109">
    <property type="entry name" value="HTH-type_TetR-like_transc_reg"/>
</dbReference>
<dbReference type="PANTHER" id="PTHR30055:SF234">
    <property type="entry name" value="HTH-TYPE TRANSCRIPTIONAL REGULATOR BETI"/>
    <property type="match status" value="1"/>
</dbReference>
<evidence type="ECO:0000313" key="6">
    <source>
        <dbReference type="EMBL" id="RBO94150.1"/>
    </source>
</evidence>
<sequence>MVRNRPNDGVEARSSGLRTRTRTAILAAALAVWSRDFAASLADIAERAEVSRSTLHRYFPERQDLVDALLVESLEVLDGIARAATEQTTSAFDHLIYLLRSFVEVGDRVVFLFADPGRFAGNPHWADTGDVSLRTLIAAAQEEGDLDPDLPAEWLEGVFNAHIYVAADAAQRGTPSHAIADAAVRTLLNGIGSARTREGAPRR</sequence>
<keyword evidence="7" id="KW-1185">Reference proteome</keyword>
<accession>A0A366DVM1</accession>
<dbReference type="SUPFAM" id="SSF46689">
    <property type="entry name" value="Homeodomain-like"/>
    <property type="match status" value="1"/>
</dbReference>
<dbReference type="PANTHER" id="PTHR30055">
    <property type="entry name" value="HTH-TYPE TRANSCRIPTIONAL REGULATOR RUTR"/>
    <property type="match status" value="1"/>
</dbReference>
<proteinExistence type="predicted"/>
<name>A0A366DVM1_9NOCA</name>
<evidence type="ECO:0000256" key="4">
    <source>
        <dbReference type="PROSITE-ProRule" id="PRU00335"/>
    </source>
</evidence>
<gene>
    <name evidence="6" type="ORF">DFR74_102572</name>
</gene>
<dbReference type="PROSITE" id="PS50977">
    <property type="entry name" value="HTH_TETR_2"/>
    <property type="match status" value="1"/>
</dbReference>
<evidence type="ECO:0000256" key="1">
    <source>
        <dbReference type="ARBA" id="ARBA00023015"/>
    </source>
</evidence>
<keyword evidence="1" id="KW-0805">Transcription regulation</keyword>
<dbReference type="InterPro" id="IPR036271">
    <property type="entry name" value="Tet_transcr_reg_TetR-rel_C_sf"/>
</dbReference>
<dbReference type="GO" id="GO:0000976">
    <property type="term" value="F:transcription cis-regulatory region binding"/>
    <property type="evidence" value="ECO:0007669"/>
    <property type="project" value="TreeGrafter"/>
</dbReference>
<organism evidence="6 7">
    <name type="scientific">Nocardia puris</name>
    <dbReference type="NCBI Taxonomy" id="208602"/>
    <lineage>
        <taxon>Bacteria</taxon>
        <taxon>Bacillati</taxon>
        <taxon>Actinomycetota</taxon>
        <taxon>Actinomycetes</taxon>
        <taxon>Mycobacteriales</taxon>
        <taxon>Nocardiaceae</taxon>
        <taxon>Nocardia</taxon>
    </lineage>
</organism>
<evidence type="ECO:0000256" key="2">
    <source>
        <dbReference type="ARBA" id="ARBA00023125"/>
    </source>
</evidence>
<evidence type="ECO:0000256" key="3">
    <source>
        <dbReference type="ARBA" id="ARBA00023163"/>
    </source>
</evidence>
<dbReference type="Pfam" id="PF00440">
    <property type="entry name" value="TetR_N"/>
    <property type="match status" value="1"/>
</dbReference>
<feature type="domain" description="HTH tetR-type" evidence="5">
    <location>
        <begin position="19"/>
        <end position="77"/>
    </location>
</feature>
<keyword evidence="2 4" id="KW-0238">DNA-binding</keyword>
<dbReference type="SUPFAM" id="SSF48498">
    <property type="entry name" value="Tetracyclin repressor-like, C-terminal domain"/>
    <property type="match status" value="1"/>
</dbReference>
<keyword evidence="3" id="KW-0804">Transcription</keyword>
<dbReference type="InterPro" id="IPR009057">
    <property type="entry name" value="Homeodomain-like_sf"/>
</dbReference>
<dbReference type="EMBL" id="QNRE01000002">
    <property type="protein sequence ID" value="RBO94150.1"/>
    <property type="molecule type" value="Genomic_DNA"/>
</dbReference>
<dbReference type="GO" id="GO:0003700">
    <property type="term" value="F:DNA-binding transcription factor activity"/>
    <property type="evidence" value="ECO:0007669"/>
    <property type="project" value="TreeGrafter"/>
</dbReference>